<evidence type="ECO:0000259" key="10">
    <source>
        <dbReference type="Pfam" id="PF21088"/>
    </source>
</evidence>
<dbReference type="InterPro" id="IPR045275">
    <property type="entry name" value="MscS_archaea/bacteria_type"/>
</dbReference>
<keyword evidence="4 7" id="KW-0812">Transmembrane</keyword>
<dbReference type="PANTHER" id="PTHR30221:SF20">
    <property type="entry name" value="SMALL-CONDUCTANCE MECHANOSENSITIVE CHANNEL"/>
    <property type="match status" value="1"/>
</dbReference>
<dbReference type="PaxDb" id="572546-Arcpr_1248"/>
<keyword evidence="5 7" id="KW-1133">Transmembrane helix</keyword>
<dbReference type="InterPro" id="IPR006685">
    <property type="entry name" value="MscS_channel_2nd"/>
</dbReference>
<dbReference type="Pfam" id="PF00924">
    <property type="entry name" value="MS_channel_2nd"/>
    <property type="match status" value="1"/>
</dbReference>
<dbReference type="AlphaFoldDB" id="D2RDV6"/>
<dbReference type="RefSeq" id="WP_012940636.1">
    <property type="nucleotide sequence ID" value="NC_013741.1"/>
</dbReference>
<feature type="transmembrane region" description="Helical" evidence="7">
    <location>
        <begin position="58"/>
        <end position="76"/>
    </location>
</feature>
<keyword evidence="6 7" id="KW-0472">Membrane</keyword>
<comment type="similarity">
    <text evidence="2">Belongs to the MscS (TC 1.A.23) family.</text>
</comment>
<dbReference type="InterPro" id="IPR010920">
    <property type="entry name" value="LSM_dom_sf"/>
</dbReference>
<dbReference type="SUPFAM" id="SSF50182">
    <property type="entry name" value="Sm-like ribonucleoproteins"/>
    <property type="match status" value="1"/>
</dbReference>
<dbReference type="Proteomes" id="UP000001901">
    <property type="component" value="Chromosome"/>
</dbReference>
<dbReference type="Gene3D" id="2.30.30.60">
    <property type="match status" value="1"/>
</dbReference>
<evidence type="ECO:0000313" key="12">
    <source>
        <dbReference type="Proteomes" id="UP000001901"/>
    </source>
</evidence>
<organism evidence="11 12">
    <name type="scientific">Archaeoglobus profundus (strain DSM 5631 / JCM 9629 / NBRC 100127 / Av18)</name>
    <dbReference type="NCBI Taxonomy" id="572546"/>
    <lineage>
        <taxon>Archaea</taxon>
        <taxon>Methanobacteriati</taxon>
        <taxon>Methanobacteriota</taxon>
        <taxon>Archaeoglobi</taxon>
        <taxon>Archaeoglobales</taxon>
        <taxon>Archaeoglobaceae</taxon>
        <taxon>Archaeoglobus</taxon>
    </lineage>
</organism>
<dbReference type="EMBL" id="CP001857">
    <property type="protein sequence ID" value="ADB58300.1"/>
    <property type="molecule type" value="Genomic_DNA"/>
</dbReference>
<dbReference type="eggNOG" id="arCOG01568">
    <property type="taxonomic scope" value="Archaea"/>
</dbReference>
<evidence type="ECO:0000256" key="3">
    <source>
        <dbReference type="ARBA" id="ARBA00022475"/>
    </source>
</evidence>
<evidence type="ECO:0000256" key="7">
    <source>
        <dbReference type="SAM" id="Phobius"/>
    </source>
</evidence>
<dbReference type="SUPFAM" id="SSF82689">
    <property type="entry name" value="Mechanosensitive channel protein MscS (YggB), C-terminal domain"/>
    <property type="match status" value="1"/>
</dbReference>
<dbReference type="Gene3D" id="1.10.287.1260">
    <property type="match status" value="1"/>
</dbReference>
<feature type="transmembrane region" description="Helical" evidence="7">
    <location>
        <begin position="18"/>
        <end position="37"/>
    </location>
</feature>
<dbReference type="STRING" id="572546.Arcpr_1248"/>
<evidence type="ECO:0000256" key="4">
    <source>
        <dbReference type="ARBA" id="ARBA00022692"/>
    </source>
</evidence>
<keyword evidence="12" id="KW-1185">Reference proteome</keyword>
<evidence type="ECO:0000256" key="2">
    <source>
        <dbReference type="ARBA" id="ARBA00008017"/>
    </source>
</evidence>
<dbReference type="HOGENOM" id="CLU_037945_1_0_2"/>
<evidence type="ECO:0000259" key="8">
    <source>
        <dbReference type="Pfam" id="PF00924"/>
    </source>
</evidence>
<keyword evidence="3" id="KW-1003">Cell membrane</keyword>
<feature type="domain" description="Mechanosensitive ion channel transmembrane helices 2/3" evidence="10">
    <location>
        <begin position="57"/>
        <end position="98"/>
    </location>
</feature>
<dbReference type="GO" id="GO:0005886">
    <property type="term" value="C:plasma membrane"/>
    <property type="evidence" value="ECO:0007669"/>
    <property type="project" value="UniProtKB-SubCell"/>
</dbReference>
<dbReference type="InterPro" id="IPR023408">
    <property type="entry name" value="MscS_beta-dom_sf"/>
</dbReference>
<dbReference type="OrthoDB" id="31543at2157"/>
<proteinExistence type="inferred from homology"/>
<accession>D2RDV6</accession>
<feature type="domain" description="Mechanosensitive ion channel MscS" evidence="8">
    <location>
        <begin position="100"/>
        <end position="165"/>
    </location>
</feature>
<evidence type="ECO:0000259" key="9">
    <source>
        <dbReference type="Pfam" id="PF21082"/>
    </source>
</evidence>
<evidence type="ECO:0000313" key="11">
    <source>
        <dbReference type="EMBL" id="ADB58300.1"/>
    </source>
</evidence>
<name>D2RDV6_ARCPA</name>
<dbReference type="InterPro" id="IPR049278">
    <property type="entry name" value="MS_channel_C"/>
</dbReference>
<sequence>MLDILGYEIYEGVTVRDALTVVVVMLIAVFIARVVTINVRRALADKVRRDQLEIVAKVIYYGIIVVAFLGVTPLLGLNLSGLLVAGGIAGIVIGFASQSVVSNFVSGLFLLWERPIKIGDAIQVEGVSGIVEDIHVMSTVVRTFNGLYVRIPNEKMFTSNIVNYVANVARRIEYIIGISYDDDADKAVEVIKGVIEEEPFALKEPSPDVFVDNLGDSSVNIVVRFWAPVSEWYDVKKRLLWKIKVELEKNGITIPFPQRVLWFANEVRVKES</sequence>
<dbReference type="GO" id="GO:0008381">
    <property type="term" value="F:mechanosensitive monoatomic ion channel activity"/>
    <property type="evidence" value="ECO:0007669"/>
    <property type="project" value="InterPro"/>
</dbReference>
<dbReference type="InterPro" id="IPR011066">
    <property type="entry name" value="MscS_channel_C_sf"/>
</dbReference>
<evidence type="ECO:0000256" key="1">
    <source>
        <dbReference type="ARBA" id="ARBA00004651"/>
    </source>
</evidence>
<dbReference type="Gene3D" id="3.30.70.100">
    <property type="match status" value="1"/>
</dbReference>
<dbReference type="SUPFAM" id="SSF82861">
    <property type="entry name" value="Mechanosensitive channel protein MscS (YggB), transmembrane region"/>
    <property type="match status" value="1"/>
</dbReference>
<gene>
    <name evidence="11" type="ordered locus">Arcpr_1248</name>
</gene>
<feature type="domain" description="Mechanosensitive ion channel MscS C-terminal" evidence="9">
    <location>
        <begin position="172"/>
        <end position="254"/>
    </location>
</feature>
<dbReference type="Pfam" id="PF21082">
    <property type="entry name" value="MS_channel_3rd"/>
    <property type="match status" value="1"/>
</dbReference>
<dbReference type="GeneID" id="8739933"/>
<dbReference type="KEGG" id="apo:Arcpr_1248"/>
<dbReference type="PANTHER" id="PTHR30221">
    <property type="entry name" value="SMALL-CONDUCTANCE MECHANOSENSITIVE CHANNEL"/>
    <property type="match status" value="1"/>
</dbReference>
<comment type="subcellular location">
    <subcellularLocation>
        <location evidence="1">Cell membrane</location>
        <topology evidence="1">Multi-pass membrane protein</topology>
    </subcellularLocation>
</comment>
<protein>
    <submittedName>
        <fullName evidence="11">MscS Mechanosensitive ion channel</fullName>
    </submittedName>
</protein>
<evidence type="ECO:0000256" key="6">
    <source>
        <dbReference type="ARBA" id="ARBA00023136"/>
    </source>
</evidence>
<dbReference type="Pfam" id="PF21088">
    <property type="entry name" value="MS_channel_1st"/>
    <property type="match status" value="1"/>
</dbReference>
<dbReference type="InterPro" id="IPR049142">
    <property type="entry name" value="MS_channel_1st"/>
</dbReference>
<feature type="transmembrane region" description="Helical" evidence="7">
    <location>
        <begin position="82"/>
        <end position="112"/>
    </location>
</feature>
<reference evidence="11 12" key="1">
    <citation type="journal article" date="2010" name="Stand. Genomic Sci.">
        <title>Complete genome sequence of Archaeoglobus profundus type strain (AV18).</title>
        <authorList>
            <person name="von Jan M."/>
            <person name="Lapidus A."/>
            <person name="Del Rio T.G."/>
            <person name="Copeland A."/>
            <person name="Tice H."/>
            <person name="Cheng J.F."/>
            <person name="Lucas S."/>
            <person name="Chen F."/>
            <person name="Nolan M."/>
            <person name="Goodwin L."/>
            <person name="Han C."/>
            <person name="Pitluck S."/>
            <person name="Liolios K."/>
            <person name="Ivanova N."/>
            <person name="Mavromatis K."/>
            <person name="Ovchinnikova G."/>
            <person name="Chertkov O."/>
            <person name="Pati A."/>
            <person name="Chen A."/>
            <person name="Palaniappan K."/>
            <person name="Land M."/>
            <person name="Hauser L."/>
            <person name="Chang Y.J."/>
            <person name="Jeffries C.D."/>
            <person name="Saunders E."/>
            <person name="Brettin T."/>
            <person name="Detter J.C."/>
            <person name="Chain P."/>
            <person name="Eichinger K."/>
            <person name="Huber H."/>
            <person name="Spring S."/>
            <person name="Rohde M."/>
            <person name="Goker M."/>
            <person name="Wirth R."/>
            <person name="Woyke T."/>
            <person name="Bristow J."/>
            <person name="Eisen J.A."/>
            <person name="Markowitz V."/>
            <person name="Hugenholtz P."/>
            <person name="Kyrpides N.C."/>
            <person name="Klenk H.P."/>
        </authorList>
    </citation>
    <scope>NUCLEOTIDE SEQUENCE [LARGE SCALE GENOMIC DNA]</scope>
    <source>
        <strain evidence="12">DSM 5631 / JCM 9629 / NBRC 100127 / Av18</strain>
    </source>
</reference>
<evidence type="ECO:0000256" key="5">
    <source>
        <dbReference type="ARBA" id="ARBA00022989"/>
    </source>
</evidence>
<dbReference type="InterPro" id="IPR011014">
    <property type="entry name" value="MscS_channel_TM-2"/>
</dbReference>